<dbReference type="InterPro" id="IPR039417">
    <property type="entry name" value="Peptidase_C1A_papain-like"/>
</dbReference>
<evidence type="ECO:0000313" key="7">
    <source>
        <dbReference type="EMBL" id="GBP28604.1"/>
    </source>
</evidence>
<dbReference type="PROSITE" id="PS00139">
    <property type="entry name" value="THIOL_PROTEASE_CYS"/>
    <property type="match status" value="1"/>
</dbReference>
<dbReference type="AlphaFoldDB" id="A0A4C1US02"/>
<keyword evidence="2" id="KW-0645">Protease</keyword>
<protein>
    <submittedName>
        <fullName evidence="7">Cathepsin L-like proteinase</fullName>
    </submittedName>
</protein>
<dbReference type="SMART" id="SM00645">
    <property type="entry name" value="Pept_C1"/>
    <property type="match status" value="1"/>
</dbReference>
<keyword evidence="8" id="KW-1185">Reference proteome</keyword>
<feature type="domain" description="Peptidase C1A papain C-terminal" evidence="6">
    <location>
        <begin position="44"/>
        <end position="310"/>
    </location>
</feature>
<evidence type="ECO:0000256" key="3">
    <source>
        <dbReference type="ARBA" id="ARBA00022801"/>
    </source>
</evidence>
<accession>A0A4C1US02</accession>
<dbReference type="OrthoDB" id="190265at2759"/>
<dbReference type="InterPro" id="IPR013128">
    <property type="entry name" value="Peptidase_C1A"/>
</dbReference>
<dbReference type="STRING" id="151549.A0A4C1US02"/>
<dbReference type="InterPro" id="IPR038765">
    <property type="entry name" value="Papain-like_cys_pep_sf"/>
</dbReference>
<comment type="caution">
    <text evidence="7">The sequence shown here is derived from an EMBL/GenBank/DDBJ whole genome shotgun (WGS) entry which is preliminary data.</text>
</comment>
<dbReference type="Pfam" id="PF00112">
    <property type="entry name" value="Peptidase_C1"/>
    <property type="match status" value="2"/>
</dbReference>
<dbReference type="InterPro" id="IPR000668">
    <property type="entry name" value="Peptidase_C1A_C"/>
</dbReference>
<keyword evidence="4" id="KW-0788">Thiol protease</keyword>
<gene>
    <name evidence="7" type="primary">Cat-1</name>
    <name evidence="7" type="ORF">EVAR_85803_1</name>
</gene>
<evidence type="ECO:0000256" key="2">
    <source>
        <dbReference type="ARBA" id="ARBA00022670"/>
    </source>
</evidence>
<dbReference type="InterPro" id="IPR000169">
    <property type="entry name" value="Pept_cys_AS"/>
</dbReference>
<evidence type="ECO:0000256" key="1">
    <source>
        <dbReference type="ARBA" id="ARBA00008455"/>
    </source>
</evidence>
<dbReference type="GO" id="GO:0008234">
    <property type="term" value="F:cysteine-type peptidase activity"/>
    <property type="evidence" value="ECO:0007669"/>
    <property type="project" value="UniProtKB-KW"/>
</dbReference>
<reference evidence="7 8" key="1">
    <citation type="journal article" date="2019" name="Commun. Biol.">
        <title>The bagworm genome reveals a unique fibroin gene that provides high tensile strength.</title>
        <authorList>
            <person name="Kono N."/>
            <person name="Nakamura H."/>
            <person name="Ohtoshi R."/>
            <person name="Tomita M."/>
            <person name="Numata K."/>
            <person name="Arakawa K."/>
        </authorList>
    </citation>
    <scope>NUCLEOTIDE SEQUENCE [LARGE SCALE GENOMIC DNA]</scope>
</reference>
<dbReference type="Gene3D" id="3.90.70.10">
    <property type="entry name" value="Cysteine proteinases"/>
    <property type="match status" value="2"/>
</dbReference>
<evidence type="ECO:0000259" key="6">
    <source>
        <dbReference type="SMART" id="SM00645"/>
    </source>
</evidence>
<dbReference type="SUPFAM" id="SSF54001">
    <property type="entry name" value="Cysteine proteinases"/>
    <property type="match status" value="1"/>
</dbReference>
<dbReference type="EMBL" id="BGZK01000209">
    <property type="protein sequence ID" value="GBP28604.1"/>
    <property type="molecule type" value="Genomic_DNA"/>
</dbReference>
<feature type="region of interest" description="Disordered" evidence="5">
    <location>
        <begin position="110"/>
        <end position="133"/>
    </location>
</feature>
<comment type="similarity">
    <text evidence="1">Belongs to the peptidase C1 family.</text>
</comment>
<evidence type="ECO:0000313" key="8">
    <source>
        <dbReference type="Proteomes" id="UP000299102"/>
    </source>
</evidence>
<dbReference type="PANTHER" id="PTHR12411">
    <property type="entry name" value="CYSTEINE PROTEASE FAMILY C1-RELATED"/>
    <property type="match status" value="1"/>
</dbReference>
<organism evidence="7 8">
    <name type="scientific">Eumeta variegata</name>
    <name type="common">Bagworm moth</name>
    <name type="synonym">Eumeta japonica</name>
    <dbReference type="NCBI Taxonomy" id="151549"/>
    <lineage>
        <taxon>Eukaryota</taxon>
        <taxon>Metazoa</taxon>
        <taxon>Ecdysozoa</taxon>
        <taxon>Arthropoda</taxon>
        <taxon>Hexapoda</taxon>
        <taxon>Insecta</taxon>
        <taxon>Pterygota</taxon>
        <taxon>Neoptera</taxon>
        <taxon>Endopterygota</taxon>
        <taxon>Lepidoptera</taxon>
        <taxon>Glossata</taxon>
        <taxon>Ditrysia</taxon>
        <taxon>Tineoidea</taxon>
        <taxon>Psychidae</taxon>
        <taxon>Oiketicinae</taxon>
        <taxon>Eumeta</taxon>
    </lineage>
</organism>
<dbReference type="Proteomes" id="UP000299102">
    <property type="component" value="Unassembled WGS sequence"/>
</dbReference>
<keyword evidence="3" id="KW-0378">Hydrolase</keyword>
<dbReference type="CDD" id="cd02248">
    <property type="entry name" value="Peptidase_C1A"/>
    <property type="match status" value="1"/>
</dbReference>
<name>A0A4C1US02_EUMVA</name>
<evidence type="ECO:0000256" key="4">
    <source>
        <dbReference type="ARBA" id="ARBA00022807"/>
    </source>
</evidence>
<feature type="compositionally biased region" description="Basic residues" evidence="5">
    <location>
        <begin position="112"/>
        <end position="124"/>
    </location>
</feature>
<evidence type="ECO:0000256" key="5">
    <source>
        <dbReference type="SAM" id="MobiDB-lite"/>
    </source>
</evidence>
<sequence length="312" mass="36038">MAELGSDVTKYVLKLLKLIETPHLHDPAEDRLKTAYRNSLHYKIPDRWDWREKGYLPRREEQWRCGACYAFAVAHVVQAQLFKTHGYNYDLSLRHTHTHTCMHARTHESTHARTHARTPTHARSHSALTSTHKRAHTYARTRVARACVLPPQQIVDCSMPDGNLGCGGGSLRASLRYAAREGLERELDYPYFGLQGLCLHSRFRSRARPARWAILPRDENSLQRALATIGLEVRERWLASDFFLGSRHGIYDDPLCTPLKMNHAMLLVGYTPQYWIILNWWGPHWGEEGYMRLRRGVNRCGVANMAAYVELQ</sequence>
<proteinExistence type="inferred from homology"/>
<dbReference type="GO" id="GO:0006508">
    <property type="term" value="P:proteolysis"/>
    <property type="evidence" value="ECO:0007669"/>
    <property type="project" value="UniProtKB-KW"/>
</dbReference>